<dbReference type="PANTHER" id="PTHR13691">
    <property type="entry name" value="RIBOSOMAL PROTEIN L2"/>
    <property type="match status" value="1"/>
</dbReference>
<evidence type="ECO:0000259" key="10">
    <source>
        <dbReference type="SMART" id="SM01383"/>
    </source>
</evidence>
<dbReference type="SUPFAM" id="SSF50104">
    <property type="entry name" value="Translation proteins SH3-like domain"/>
    <property type="match status" value="1"/>
</dbReference>
<dbReference type="EMBL" id="KV454013">
    <property type="protein sequence ID" value="ODV95843.1"/>
    <property type="molecule type" value="Genomic_DNA"/>
</dbReference>
<comment type="subcellular location">
    <subcellularLocation>
        <location evidence="1">Mitochondrion</location>
    </subcellularLocation>
</comment>
<dbReference type="FunFam" id="4.10.950.10:FF:000001">
    <property type="entry name" value="50S ribosomal protein L2"/>
    <property type="match status" value="1"/>
</dbReference>
<evidence type="ECO:0000256" key="2">
    <source>
        <dbReference type="ARBA" id="ARBA00005636"/>
    </source>
</evidence>
<feature type="domain" description="Large ribosomal subunit protein uL2 RNA-binding" evidence="10">
    <location>
        <begin position="131"/>
        <end position="207"/>
    </location>
</feature>
<evidence type="ECO:0000256" key="8">
    <source>
        <dbReference type="SAM" id="MobiDB-lite"/>
    </source>
</evidence>
<evidence type="ECO:0000256" key="4">
    <source>
        <dbReference type="ARBA" id="ARBA00023128"/>
    </source>
</evidence>
<dbReference type="NCBIfam" id="TIGR01171">
    <property type="entry name" value="rplB_bact"/>
    <property type="match status" value="1"/>
</dbReference>
<keyword evidence="3" id="KW-0689">Ribosomal protein</keyword>
<dbReference type="Gene3D" id="2.40.50.140">
    <property type="entry name" value="Nucleic acid-binding proteins"/>
    <property type="match status" value="1"/>
</dbReference>
<dbReference type="SUPFAM" id="SSF50249">
    <property type="entry name" value="Nucleic acid-binding proteins"/>
    <property type="match status" value="1"/>
</dbReference>
<dbReference type="FunFam" id="2.40.50.140:FF:000128">
    <property type="entry name" value="50S ribosomal protein L2"/>
    <property type="match status" value="1"/>
</dbReference>
<evidence type="ECO:0000256" key="5">
    <source>
        <dbReference type="ARBA" id="ARBA00023274"/>
    </source>
</evidence>
<comment type="function">
    <text evidence="6">Component of the mitochondrial ribosome (mitoribosome), a dedicated translation machinery responsible for the synthesis of mitochondrial genome-encoded proteins, including at least some of the essential transmembrane subunits of the mitochondrial respiratory chain. The mitoribosomes are attached to the mitochondrial inner membrane and translation products are cotranslationally integrated into the membrane.</text>
</comment>
<dbReference type="InterPro" id="IPR022666">
    <property type="entry name" value="Ribosomal_uL2_RNA-bd_dom"/>
</dbReference>
<keyword evidence="4" id="KW-0496">Mitochondrion</keyword>
<feature type="region of interest" description="Disordered" evidence="8">
    <location>
        <begin position="335"/>
        <end position="395"/>
    </location>
</feature>
<evidence type="ECO:0000256" key="3">
    <source>
        <dbReference type="ARBA" id="ARBA00022980"/>
    </source>
</evidence>
<dbReference type="InterPro" id="IPR022669">
    <property type="entry name" value="Ribosomal_uL2_C"/>
</dbReference>
<dbReference type="GO" id="GO:0005762">
    <property type="term" value="C:mitochondrial large ribosomal subunit"/>
    <property type="evidence" value="ECO:0007669"/>
    <property type="project" value="EnsemblFungi"/>
</dbReference>
<proteinExistence type="inferred from homology"/>
<dbReference type="Gene3D" id="4.10.950.10">
    <property type="entry name" value="Ribosomal protein L2, domain 3"/>
    <property type="match status" value="1"/>
</dbReference>
<dbReference type="InterPro" id="IPR012340">
    <property type="entry name" value="NA-bd_OB-fold"/>
</dbReference>
<keyword evidence="5" id="KW-0687">Ribonucleoprotein</keyword>
<gene>
    <name evidence="11" type="ORF">PACTADRAFT_40395</name>
</gene>
<dbReference type="InterPro" id="IPR008991">
    <property type="entry name" value="Translation_prot_SH3-like_sf"/>
</dbReference>
<dbReference type="PANTHER" id="PTHR13691:SF5">
    <property type="entry name" value="LARGE RIBOSOMAL SUBUNIT PROTEIN UL2M"/>
    <property type="match status" value="1"/>
</dbReference>
<dbReference type="Pfam" id="PF03947">
    <property type="entry name" value="Ribosomal_L2_C"/>
    <property type="match status" value="1"/>
</dbReference>
<dbReference type="InterPro" id="IPR014722">
    <property type="entry name" value="Rib_uL2_dom2"/>
</dbReference>
<dbReference type="AlphaFoldDB" id="A0A1E4TVN2"/>
<evidence type="ECO:0000313" key="12">
    <source>
        <dbReference type="Proteomes" id="UP000094236"/>
    </source>
</evidence>
<organism evidence="11 12">
    <name type="scientific">Pachysolen tannophilus NRRL Y-2460</name>
    <dbReference type="NCBI Taxonomy" id="669874"/>
    <lineage>
        <taxon>Eukaryota</taxon>
        <taxon>Fungi</taxon>
        <taxon>Dikarya</taxon>
        <taxon>Ascomycota</taxon>
        <taxon>Saccharomycotina</taxon>
        <taxon>Pichiomycetes</taxon>
        <taxon>Pachysolenaceae</taxon>
        <taxon>Pachysolen</taxon>
    </lineage>
</organism>
<dbReference type="SMART" id="SM01382">
    <property type="entry name" value="Ribosomal_L2_C"/>
    <property type="match status" value="1"/>
</dbReference>
<dbReference type="STRING" id="669874.A0A1E4TVN2"/>
<sequence length="395" mass="43533">MAAVRSSCPLSYTYSLNKLGPVLLSSRFASGSTRSTGSTGSDISSSSSSSGPLILTAKNLKIVPETTDLTELEKQDEIIQRQRKLSKTVVQLKKLKPTSPGLRWWRKPIYPYLWKGKPMRSLTIKRVSQSGRNNSGRITVRHRGGGHKRRIRLLDYERKIPGKQTVVRIEYDPNRTAHIALLKHNETNEYSYIIACDGLRAGDVVESFRLGIPKQLIKEMGGKIDPAILSAKTAHKGNCLPISMIPVGSIVHNVGEHKLGPAKYCRAAGSYARILSKIPLKNKAIVRLQSGEQRYVSLEACATLGVTSNMDHQHESLGKAGRSRHKGIRPTVRGVAMNNCDHPMGGGRGKSKSNKLSCSPWGVLAKGGFKTRTGKNINKMKVKDRPRGKNKKSRQ</sequence>
<comment type="similarity">
    <text evidence="2">Belongs to the universal ribosomal protein uL2 family.</text>
</comment>
<evidence type="ECO:0000259" key="9">
    <source>
        <dbReference type="SMART" id="SM01382"/>
    </source>
</evidence>
<reference evidence="12" key="1">
    <citation type="submission" date="2016-05" db="EMBL/GenBank/DDBJ databases">
        <title>Comparative genomics of biotechnologically important yeasts.</title>
        <authorList>
            <consortium name="DOE Joint Genome Institute"/>
            <person name="Riley R."/>
            <person name="Haridas S."/>
            <person name="Wolfe K.H."/>
            <person name="Lopes M.R."/>
            <person name="Hittinger C.T."/>
            <person name="Goker M."/>
            <person name="Salamov A."/>
            <person name="Wisecaver J."/>
            <person name="Long T.M."/>
            <person name="Aerts A.L."/>
            <person name="Barry K."/>
            <person name="Choi C."/>
            <person name="Clum A."/>
            <person name="Coughlan A.Y."/>
            <person name="Deshpande S."/>
            <person name="Douglass A.P."/>
            <person name="Hanson S.J."/>
            <person name="Klenk H.-P."/>
            <person name="Labutti K."/>
            <person name="Lapidus A."/>
            <person name="Lindquist E."/>
            <person name="Lipzen A."/>
            <person name="Meier-Kolthoff J.P."/>
            <person name="Ohm R.A."/>
            <person name="Otillar R.P."/>
            <person name="Pangilinan J."/>
            <person name="Peng Y."/>
            <person name="Rokas A."/>
            <person name="Rosa C.A."/>
            <person name="Scheuner C."/>
            <person name="Sibirny A.A."/>
            <person name="Slot J.C."/>
            <person name="Stielow J.B."/>
            <person name="Sun H."/>
            <person name="Kurtzman C.P."/>
            <person name="Blackwell M."/>
            <person name="Grigoriev I.V."/>
            <person name="Jeffries T.W."/>
        </authorList>
    </citation>
    <scope>NUCLEOTIDE SEQUENCE [LARGE SCALE GENOMIC DNA]</scope>
    <source>
        <strain evidence="12">NRRL Y-2460</strain>
    </source>
</reference>
<dbReference type="Proteomes" id="UP000094236">
    <property type="component" value="Unassembled WGS sequence"/>
</dbReference>
<dbReference type="OrthoDB" id="268576at2759"/>
<evidence type="ECO:0000256" key="1">
    <source>
        <dbReference type="ARBA" id="ARBA00004173"/>
    </source>
</evidence>
<dbReference type="InterPro" id="IPR002171">
    <property type="entry name" value="Ribosomal_uL2"/>
</dbReference>
<evidence type="ECO:0000313" key="11">
    <source>
        <dbReference type="EMBL" id="ODV95843.1"/>
    </source>
</evidence>
<dbReference type="GO" id="GO:0003723">
    <property type="term" value="F:RNA binding"/>
    <property type="evidence" value="ECO:0007669"/>
    <property type="project" value="InterPro"/>
</dbReference>
<accession>A0A1E4TVN2</accession>
<protein>
    <recommendedName>
        <fullName evidence="7">Large ribosomal subunit protein uL2m</fullName>
    </recommendedName>
</protein>
<dbReference type="GO" id="GO:0016740">
    <property type="term" value="F:transferase activity"/>
    <property type="evidence" value="ECO:0007669"/>
    <property type="project" value="InterPro"/>
</dbReference>
<evidence type="ECO:0000256" key="6">
    <source>
        <dbReference type="ARBA" id="ARBA00037226"/>
    </source>
</evidence>
<feature type="domain" description="Large ribosomal subunit protein uL2 C-terminal" evidence="9">
    <location>
        <begin position="234"/>
        <end position="364"/>
    </location>
</feature>
<dbReference type="InterPro" id="IPR005880">
    <property type="entry name" value="Ribosomal_uL2_bac/org-type"/>
</dbReference>
<evidence type="ECO:0000256" key="7">
    <source>
        <dbReference type="ARBA" id="ARBA00069872"/>
    </source>
</evidence>
<dbReference type="SMART" id="SM01383">
    <property type="entry name" value="Ribosomal_L2"/>
    <property type="match status" value="1"/>
</dbReference>
<name>A0A1E4TVN2_PACTA</name>
<dbReference type="Gene3D" id="2.30.30.30">
    <property type="match status" value="1"/>
</dbReference>
<dbReference type="Pfam" id="PF00181">
    <property type="entry name" value="Ribosomal_L2_N"/>
    <property type="match status" value="1"/>
</dbReference>
<dbReference type="GO" id="GO:0032543">
    <property type="term" value="P:mitochondrial translation"/>
    <property type="evidence" value="ECO:0007669"/>
    <property type="project" value="EnsemblFungi"/>
</dbReference>
<dbReference type="GO" id="GO:0003735">
    <property type="term" value="F:structural constituent of ribosome"/>
    <property type="evidence" value="ECO:0007669"/>
    <property type="project" value="EnsemblFungi"/>
</dbReference>
<dbReference type="InterPro" id="IPR014726">
    <property type="entry name" value="Ribosomal_uL2_dom3"/>
</dbReference>
<keyword evidence="12" id="KW-1185">Reference proteome</keyword>